<gene>
    <name evidence="7" type="ORF">A2419_02590</name>
</gene>
<proteinExistence type="inferred from homology"/>
<dbReference type="InterPro" id="IPR039425">
    <property type="entry name" value="RNA_pol_sigma-70-like"/>
</dbReference>
<dbReference type="Pfam" id="PF04542">
    <property type="entry name" value="Sigma70_r2"/>
    <property type="match status" value="1"/>
</dbReference>
<dbReference type="InterPro" id="IPR013325">
    <property type="entry name" value="RNA_pol_sigma_r2"/>
</dbReference>
<dbReference type="InterPro" id="IPR007627">
    <property type="entry name" value="RNA_pol_sigma70_r2"/>
</dbReference>
<dbReference type="EMBL" id="MEXB01000002">
    <property type="protein sequence ID" value="OGC88891.1"/>
    <property type="molecule type" value="Genomic_DNA"/>
</dbReference>
<dbReference type="Proteomes" id="UP000176568">
    <property type="component" value="Unassembled WGS sequence"/>
</dbReference>
<dbReference type="Pfam" id="PF08281">
    <property type="entry name" value="Sigma70_r4_2"/>
    <property type="match status" value="1"/>
</dbReference>
<dbReference type="Gene3D" id="1.10.10.10">
    <property type="entry name" value="Winged helix-like DNA-binding domain superfamily/Winged helix DNA-binding domain"/>
    <property type="match status" value="1"/>
</dbReference>
<feature type="domain" description="RNA polymerase sigma-70 region 2" evidence="5">
    <location>
        <begin position="26"/>
        <end position="93"/>
    </location>
</feature>
<organism evidence="7 8">
    <name type="scientific">Candidatus Adlerbacteria bacterium RIFOXYC1_FULL_48_26</name>
    <dbReference type="NCBI Taxonomy" id="1797247"/>
    <lineage>
        <taxon>Bacteria</taxon>
        <taxon>Candidatus Adleribacteriota</taxon>
    </lineage>
</organism>
<dbReference type="InterPro" id="IPR014284">
    <property type="entry name" value="RNA_pol_sigma-70_dom"/>
</dbReference>
<dbReference type="GO" id="GO:0003677">
    <property type="term" value="F:DNA binding"/>
    <property type="evidence" value="ECO:0007669"/>
    <property type="project" value="InterPro"/>
</dbReference>
<comment type="caution">
    <text evidence="7">The sequence shown here is derived from an EMBL/GenBank/DDBJ whole genome shotgun (WGS) entry which is preliminary data.</text>
</comment>
<dbReference type="NCBIfam" id="TIGR02937">
    <property type="entry name" value="sigma70-ECF"/>
    <property type="match status" value="1"/>
</dbReference>
<evidence type="ECO:0000259" key="5">
    <source>
        <dbReference type="Pfam" id="PF04542"/>
    </source>
</evidence>
<dbReference type="InterPro" id="IPR013249">
    <property type="entry name" value="RNA_pol_sigma70_r4_t2"/>
</dbReference>
<dbReference type="SUPFAM" id="SSF88659">
    <property type="entry name" value="Sigma3 and sigma4 domains of RNA polymerase sigma factors"/>
    <property type="match status" value="1"/>
</dbReference>
<dbReference type="STRING" id="1797247.A2419_02590"/>
<accession>A0A1F4Y4Q7</accession>
<reference evidence="7 8" key="1">
    <citation type="journal article" date="2016" name="Nat. Commun.">
        <title>Thousands of microbial genomes shed light on interconnected biogeochemical processes in an aquifer system.</title>
        <authorList>
            <person name="Anantharaman K."/>
            <person name="Brown C.T."/>
            <person name="Hug L.A."/>
            <person name="Sharon I."/>
            <person name="Castelle C.J."/>
            <person name="Probst A.J."/>
            <person name="Thomas B.C."/>
            <person name="Singh A."/>
            <person name="Wilkins M.J."/>
            <person name="Karaoz U."/>
            <person name="Brodie E.L."/>
            <person name="Williams K.H."/>
            <person name="Hubbard S.S."/>
            <person name="Banfield J.F."/>
        </authorList>
    </citation>
    <scope>NUCLEOTIDE SEQUENCE [LARGE SCALE GENOMIC DNA]</scope>
</reference>
<evidence type="ECO:0000256" key="3">
    <source>
        <dbReference type="ARBA" id="ARBA00023082"/>
    </source>
</evidence>
<name>A0A1F4Y4Q7_9BACT</name>
<keyword evidence="2" id="KW-0805">Transcription regulation</keyword>
<keyword evidence="4" id="KW-0804">Transcription</keyword>
<dbReference type="InterPro" id="IPR013324">
    <property type="entry name" value="RNA_pol_sigma_r3/r4-like"/>
</dbReference>
<evidence type="ECO:0000313" key="8">
    <source>
        <dbReference type="Proteomes" id="UP000176568"/>
    </source>
</evidence>
<sequence length="193" mass="21966">MSASPLKTDQELVRNALADRHAFAALVTKYEAPLRRYVKRLGINSAEDADDVLQEAFIKAYVNLNDYDPSLPFGAWMYRITHNESISLFRKQRVRPHTVETEEELVIFENIADATDIHAEIDKKLLKVAVHKALAGIGEQYRSVLVLRFLEEKSYDEIADILQIPSGTVATYISRGKRELKDSLLKEFISTDV</sequence>
<protein>
    <recommendedName>
        <fullName evidence="9">RNA polymerase subunit sigma-24</fullName>
    </recommendedName>
</protein>
<evidence type="ECO:0000259" key="6">
    <source>
        <dbReference type="Pfam" id="PF08281"/>
    </source>
</evidence>
<dbReference type="GO" id="GO:0016987">
    <property type="term" value="F:sigma factor activity"/>
    <property type="evidence" value="ECO:0007669"/>
    <property type="project" value="UniProtKB-KW"/>
</dbReference>
<dbReference type="PANTHER" id="PTHR43133:SF51">
    <property type="entry name" value="RNA POLYMERASE SIGMA FACTOR"/>
    <property type="match status" value="1"/>
</dbReference>
<dbReference type="SUPFAM" id="SSF88946">
    <property type="entry name" value="Sigma2 domain of RNA polymerase sigma factors"/>
    <property type="match status" value="1"/>
</dbReference>
<feature type="domain" description="RNA polymerase sigma factor 70 region 4 type 2" evidence="6">
    <location>
        <begin position="129"/>
        <end position="180"/>
    </location>
</feature>
<comment type="similarity">
    <text evidence="1">Belongs to the sigma-70 factor family. ECF subfamily.</text>
</comment>
<evidence type="ECO:0000256" key="2">
    <source>
        <dbReference type="ARBA" id="ARBA00023015"/>
    </source>
</evidence>
<dbReference type="AlphaFoldDB" id="A0A1F4Y4Q7"/>
<evidence type="ECO:0000313" key="7">
    <source>
        <dbReference type="EMBL" id="OGC88891.1"/>
    </source>
</evidence>
<evidence type="ECO:0000256" key="1">
    <source>
        <dbReference type="ARBA" id="ARBA00010641"/>
    </source>
</evidence>
<dbReference type="PANTHER" id="PTHR43133">
    <property type="entry name" value="RNA POLYMERASE ECF-TYPE SIGMA FACTO"/>
    <property type="match status" value="1"/>
</dbReference>
<dbReference type="GO" id="GO:0006352">
    <property type="term" value="P:DNA-templated transcription initiation"/>
    <property type="evidence" value="ECO:0007669"/>
    <property type="project" value="InterPro"/>
</dbReference>
<keyword evidence="3" id="KW-0731">Sigma factor</keyword>
<evidence type="ECO:0000256" key="4">
    <source>
        <dbReference type="ARBA" id="ARBA00023163"/>
    </source>
</evidence>
<evidence type="ECO:0008006" key="9">
    <source>
        <dbReference type="Google" id="ProtNLM"/>
    </source>
</evidence>
<dbReference type="InterPro" id="IPR036388">
    <property type="entry name" value="WH-like_DNA-bd_sf"/>
</dbReference>
<dbReference type="CDD" id="cd06171">
    <property type="entry name" value="Sigma70_r4"/>
    <property type="match status" value="1"/>
</dbReference>
<dbReference type="Gene3D" id="1.10.1740.10">
    <property type="match status" value="1"/>
</dbReference>